<dbReference type="AlphaFoldDB" id="A0A368HAV2"/>
<reference evidence="1 2" key="1">
    <citation type="submission" date="2014-10" db="EMBL/GenBank/DDBJ databases">
        <title>Draft genome of the hookworm Ancylostoma caninum.</title>
        <authorList>
            <person name="Mitreva M."/>
        </authorList>
    </citation>
    <scope>NUCLEOTIDE SEQUENCE [LARGE SCALE GENOMIC DNA]</scope>
    <source>
        <strain evidence="1 2">Baltimore</strain>
    </source>
</reference>
<keyword evidence="2" id="KW-1185">Reference proteome</keyword>
<protein>
    <submittedName>
        <fullName evidence="1">Uncharacterized protein</fullName>
    </submittedName>
</protein>
<sequence>MFSNVFIRRSMTIAERRREFELPQEAKERNRKANEHLWVVYRGSENMVKHKTQSTRRRGKKLMEQLHLYQEEVAFVGIH</sequence>
<gene>
    <name evidence="1" type="ORF">ANCCAN_00227</name>
</gene>
<organism evidence="1 2">
    <name type="scientific">Ancylostoma caninum</name>
    <name type="common">Dog hookworm</name>
    <dbReference type="NCBI Taxonomy" id="29170"/>
    <lineage>
        <taxon>Eukaryota</taxon>
        <taxon>Metazoa</taxon>
        <taxon>Ecdysozoa</taxon>
        <taxon>Nematoda</taxon>
        <taxon>Chromadorea</taxon>
        <taxon>Rhabditida</taxon>
        <taxon>Rhabditina</taxon>
        <taxon>Rhabditomorpha</taxon>
        <taxon>Strongyloidea</taxon>
        <taxon>Ancylostomatidae</taxon>
        <taxon>Ancylostomatinae</taxon>
        <taxon>Ancylostoma</taxon>
    </lineage>
</organism>
<dbReference type="Proteomes" id="UP000252519">
    <property type="component" value="Unassembled WGS sequence"/>
</dbReference>
<comment type="caution">
    <text evidence="1">The sequence shown here is derived from an EMBL/GenBank/DDBJ whole genome shotgun (WGS) entry which is preliminary data.</text>
</comment>
<accession>A0A368HAV2</accession>
<evidence type="ECO:0000313" key="2">
    <source>
        <dbReference type="Proteomes" id="UP000252519"/>
    </source>
</evidence>
<dbReference type="OrthoDB" id="5865895at2759"/>
<dbReference type="EMBL" id="JOJR01000001">
    <property type="protein sequence ID" value="RCN53733.1"/>
    <property type="molecule type" value="Genomic_DNA"/>
</dbReference>
<evidence type="ECO:0000313" key="1">
    <source>
        <dbReference type="EMBL" id="RCN53733.1"/>
    </source>
</evidence>
<name>A0A368HAV2_ANCCA</name>
<proteinExistence type="predicted"/>